<proteinExistence type="predicted"/>
<dbReference type="AlphaFoldDB" id="A0A5B7DVG1"/>
<name>A0A5B7DVG1_PORTR</name>
<comment type="caution">
    <text evidence="2">The sequence shown here is derived from an EMBL/GenBank/DDBJ whole genome shotgun (WGS) entry which is preliminary data.</text>
</comment>
<reference evidence="2 3" key="1">
    <citation type="submission" date="2019-05" db="EMBL/GenBank/DDBJ databases">
        <title>Another draft genome of Portunus trituberculatus and its Hox gene families provides insights of decapod evolution.</title>
        <authorList>
            <person name="Jeong J.-H."/>
            <person name="Song I."/>
            <person name="Kim S."/>
            <person name="Choi T."/>
            <person name="Kim D."/>
            <person name="Ryu S."/>
            <person name="Kim W."/>
        </authorList>
    </citation>
    <scope>NUCLEOTIDE SEQUENCE [LARGE SCALE GENOMIC DNA]</scope>
    <source>
        <tissue evidence="2">Muscle</tissue>
    </source>
</reference>
<evidence type="ECO:0000256" key="1">
    <source>
        <dbReference type="SAM" id="MobiDB-lite"/>
    </source>
</evidence>
<feature type="region of interest" description="Disordered" evidence="1">
    <location>
        <begin position="165"/>
        <end position="191"/>
    </location>
</feature>
<organism evidence="2 3">
    <name type="scientific">Portunus trituberculatus</name>
    <name type="common">Swimming crab</name>
    <name type="synonym">Neptunus trituberculatus</name>
    <dbReference type="NCBI Taxonomy" id="210409"/>
    <lineage>
        <taxon>Eukaryota</taxon>
        <taxon>Metazoa</taxon>
        <taxon>Ecdysozoa</taxon>
        <taxon>Arthropoda</taxon>
        <taxon>Crustacea</taxon>
        <taxon>Multicrustacea</taxon>
        <taxon>Malacostraca</taxon>
        <taxon>Eumalacostraca</taxon>
        <taxon>Eucarida</taxon>
        <taxon>Decapoda</taxon>
        <taxon>Pleocyemata</taxon>
        <taxon>Brachyura</taxon>
        <taxon>Eubrachyura</taxon>
        <taxon>Portunoidea</taxon>
        <taxon>Portunidae</taxon>
        <taxon>Portuninae</taxon>
        <taxon>Portunus</taxon>
    </lineage>
</organism>
<evidence type="ECO:0000313" key="2">
    <source>
        <dbReference type="EMBL" id="MPC24956.1"/>
    </source>
</evidence>
<accession>A0A5B7DVG1</accession>
<dbReference type="OrthoDB" id="6379110at2759"/>
<dbReference type="PANTHER" id="PTHR47331">
    <property type="entry name" value="PHD-TYPE DOMAIN-CONTAINING PROTEIN"/>
    <property type="match status" value="1"/>
</dbReference>
<sequence>MNAPGASHKCTEEKGALLSSSMSGISIHGRRYDAKIITSILDESFGDEMMYLNQGRERITNGPVIRENDYKGLSQLSVSLTLYISFAENFSKLTEIDNTPTIRDIILRLDNAMRTCWNAYWTGERVNCTQRIKDVLQFVKRETKRVANDIVLHAGCDTTFQGLYGEEPDSHRDVRGGEPSTSSMKRDTKQLSGLRGHETCLTNKARPYVKYGRDGADSAKCRLCGESHTHPLCTLILSMPVDHRKKVMRTQGRCFLYLQDNHLVKDCRARFCDIKDCRGRHSR</sequence>
<dbReference type="Proteomes" id="UP000324222">
    <property type="component" value="Unassembled WGS sequence"/>
</dbReference>
<gene>
    <name evidence="2" type="ORF">E2C01_018049</name>
</gene>
<protein>
    <submittedName>
        <fullName evidence="2">Uncharacterized protein</fullName>
    </submittedName>
</protein>
<dbReference type="EMBL" id="VSRR010001395">
    <property type="protein sequence ID" value="MPC24956.1"/>
    <property type="molecule type" value="Genomic_DNA"/>
</dbReference>
<keyword evidence="3" id="KW-1185">Reference proteome</keyword>
<evidence type="ECO:0000313" key="3">
    <source>
        <dbReference type="Proteomes" id="UP000324222"/>
    </source>
</evidence>